<feature type="region of interest" description="Disordered" evidence="2">
    <location>
        <begin position="445"/>
        <end position="474"/>
    </location>
</feature>
<evidence type="ECO:0000313" key="5">
    <source>
        <dbReference type="Proteomes" id="UP001201812"/>
    </source>
</evidence>
<dbReference type="PANTHER" id="PTHR24006:SF702">
    <property type="entry name" value="UBIQUITIN CARBOXYL-TERMINAL HYDROLASE 47"/>
    <property type="match status" value="1"/>
</dbReference>
<dbReference type="EMBL" id="JAKKPZ010000004">
    <property type="protein sequence ID" value="KAI1722019.1"/>
    <property type="molecule type" value="Genomic_DNA"/>
</dbReference>
<proteinExistence type="inferred from homology"/>
<keyword evidence="5" id="KW-1185">Reference proteome</keyword>
<evidence type="ECO:0000259" key="3">
    <source>
        <dbReference type="PROSITE" id="PS50235"/>
    </source>
</evidence>
<dbReference type="InterPro" id="IPR038765">
    <property type="entry name" value="Papain-like_cys_pep_sf"/>
</dbReference>
<comment type="similarity">
    <text evidence="1">Belongs to the peptidase C19 family.</text>
</comment>
<feature type="region of interest" description="Disordered" evidence="2">
    <location>
        <begin position="864"/>
        <end position="959"/>
    </location>
</feature>
<evidence type="ECO:0000256" key="1">
    <source>
        <dbReference type="ARBA" id="ARBA00009085"/>
    </source>
</evidence>
<evidence type="ECO:0000256" key="2">
    <source>
        <dbReference type="SAM" id="MobiDB-lite"/>
    </source>
</evidence>
<dbReference type="GO" id="GO:0005634">
    <property type="term" value="C:nucleus"/>
    <property type="evidence" value="ECO:0007669"/>
    <property type="project" value="TreeGrafter"/>
</dbReference>
<dbReference type="PANTHER" id="PTHR24006">
    <property type="entry name" value="UBIQUITIN CARBOXYL-TERMINAL HYDROLASE"/>
    <property type="match status" value="1"/>
</dbReference>
<dbReference type="InterPro" id="IPR050164">
    <property type="entry name" value="Peptidase_C19"/>
</dbReference>
<dbReference type="Pfam" id="PF00443">
    <property type="entry name" value="UCH"/>
    <property type="match status" value="1"/>
</dbReference>
<keyword evidence="4" id="KW-0378">Hydrolase</keyword>
<dbReference type="GO" id="GO:0005829">
    <property type="term" value="C:cytosol"/>
    <property type="evidence" value="ECO:0007669"/>
    <property type="project" value="TreeGrafter"/>
</dbReference>
<organism evidence="4 5">
    <name type="scientific">Ditylenchus destructor</name>
    <dbReference type="NCBI Taxonomy" id="166010"/>
    <lineage>
        <taxon>Eukaryota</taxon>
        <taxon>Metazoa</taxon>
        <taxon>Ecdysozoa</taxon>
        <taxon>Nematoda</taxon>
        <taxon>Chromadorea</taxon>
        <taxon>Rhabditida</taxon>
        <taxon>Tylenchina</taxon>
        <taxon>Tylenchomorpha</taxon>
        <taxon>Sphaerularioidea</taxon>
        <taxon>Anguinidae</taxon>
        <taxon>Anguininae</taxon>
        <taxon>Ditylenchus</taxon>
    </lineage>
</organism>
<dbReference type="SUPFAM" id="SSF54001">
    <property type="entry name" value="Cysteine proteinases"/>
    <property type="match status" value="1"/>
</dbReference>
<reference evidence="4" key="1">
    <citation type="submission" date="2022-01" db="EMBL/GenBank/DDBJ databases">
        <title>Genome Sequence Resource for Two Populations of Ditylenchus destructor, the Migratory Endoparasitic Phytonematode.</title>
        <authorList>
            <person name="Zhang H."/>
            <person name="Lin R."/>
            <person name="Xie B."/>
        </authorList>
    </citation>
    <scope>NUCLEOTIDE SEQUENCE</scope>
    <source>
        <strain evidence="4">BazhouSP</strain>
    </source>
</reference>
<dbReference type="CDD" id="cd02659">
    <property type="entry name" value="peptidase_C19C"/>
    <property type="match status" value="1"/>
</dbReference>
<dbReference type="InterPro" id="IPR028889">
    <property type="entry name" value="USP"/>
</dbReference>
<dbReference type="InterPro" id="IPR001394">
    <property type="entry name" value="Peptidase_C19_UCH"/>
</dbReference>
<feature type="compositionally biased region" description="Polar residues" evidence="2">
    <location>
        <begin position="864"/>
        <end position="878"/>
    </location>
</feature>
<feature type="compositionally biased region" description="Basic and acidic residues" evidence="2">
    <location>
        <begin position="459"/>
        <end position="474"/>
    </location>
</feature>
<dbReference type="PROSITE" id="PS50235">
    <property type="entry name" value="USP_3"/>
    <property type="match status" value="1"/>
</dbReference>
<accession>A0AAD4N9M3</accession>
<feature type="domain" description="USP" evidence="3">
    <location>
        <begin position="187"/>
        <end position="569"/>
    </location>
</feature>
<feature type="region of interest" description="Disordered" evidence="2">
    <location>
        <begin position="1298"/>
        <end position="1335"/>
    </location>
</feature>
<gene>
    <name evidence="4" type="ORF">DdX_04313</name>
</gene>
<feature type="compositionally biased region" description="Polar residues" evidence="2">
    <location>
        <begin position="904"/>
        <end position="921"/>
    </location>
</feature>
<sequence length="1335" mass="151382">MTVGADENNQQDAEDEGTAIARSSFCTKPFSGNHPEHGIVRSNVGLDSMFAEIERAEAREDGDLNYNRNQRRKHMGNSVSAIITETGPITVDADGKPVAEHLNTISAAENTYAGRPRSDIIPYGPPTYDEATNRGGSFEGPQLPGPYQGQLAITGPDPSHVSASESSLLGGRFGRADTVDENGHHYVGLVNQAMTCYLNSLIQTLYMTPEFRNAIYNWKFSGSDETKNIPFQLQKLFLLLQTSDKWSLETKDLTASFGWESNDAYDQHDVQELCRLMFDALEHRWKKTENKSLIQDLYKGSIEDYVKCLTCKREKVKPDVFLDLPLAVKQFGATESYKSVEEALRAFIKPEVLSGNNQYNCETCNSKQDAEKGLRITQFPYLLTIQLKRFDFDYNTLHRIKLNDKMTFPDILDINEFVHDPANQQPSAPPPKFSYASIAAKKQSATPPLPFEKEEEEEPKPGHSGDYDSEGKDECWPEISRDSEKVVNLIATKGKYVYELISIMVHQGNASGGHYFAYIKNVDQNRWYCFNDSSVTAASMNDIYRTFGGPAGGWYVSNTNAYMLIYRKIDPAANKSFIRTVDLPQHLIELKERLAMEEKDKIKRQRFEEDHIKVHYICNDETSILEEPKTTMIHKETSLSSVMITLTTNFDWLADENVRLIRCDSLWIMQQHLDNLDESLQDVLSTFEHSHHLKPDVYLMLDTKPSNFSFYPFPEKNGRTFEDYENLRLVIDRVHSYDDTVIFVDSETPDLAHIGSTLYGKIQLYIDVGPADLLAADREKEFRESKMFKIIDRKKFSLKMRIVLPSAAEYRRAGMVPRNLDPNFVPQAPSMAASEERFTTSTEVSNSNFTSVSAVLPLPPQYDSASQYPSTSAFMSGTESKDISQGMPAFSYSINDPNPPPPYSQSGMPCSDQGSPVSSTNIDDDDEQMDDISPSVSTPKRSPEVSEGSGDEDDGRQGMNREAMEMVQTKLMRLAESHPNETGIADRWNGELMEYKNRKPLEDLFGEQMGYVAAGMEKPPLTDKDSACETLLGGESTSDSTPSTSIYTIELVGLDSSSEAPVIDIEIDKRQPCSQLRSWLTQYLNLDMSNFEIIKHVMESDQGYSCHFSETDVVKEVFSHANHLAVKLTVSVKNNERPIMVSLFELQQPDHQKWKVLFQLPASEKTTVLEFLQKCRDLLARTYDEDYKVEQLRLRDFTDHGAVNTVSYAGPGVNDATDYLRRLIAKHEMLHFDRIEISEAYPTCDYMAKWPYTKSVLELYDTVKFRKDMHPPPSGYGGKLVYFKDSNEFTRNMSDEERKTIRIKESMVSSQSSNYGRRRERPLRIQMSSVSESDP</sequence>
<dbReference type="InterPro" id="IPR018200">
    <property type="entry name" value="USP_CS"/>
</dbReference>
<dbReference type="GO" id="GO:0004843">
    <property type="term" value="F:cysteine-type deubiquitinase activity"/>
    <property type="evidence" value="ECO:0007669"/>
    <property type="project" value="InterPro"/>
</dbReference>
<dbReference type="PROSITE" id="PS00972">
    <property type="entry name" value="USP_1"/>
    <property type="match status" value="1"/>
</dbReference>
<evidence type="ECO:0000313" key="4">
    <source>
        <dbReference type="EMBL" id="KAI1722019.1"/>
    </source>
</evidence>
<dbReference type="Gene3D" id="3.90.70.10">
    <property type="entry name" value="Cysteine proteinases"/>
    <property type="match status" value="1"/>
</dbReference>
<dbReference type="GO" id="GO:0016579">
    <property type="term" value="P:protein deubiquitination"/>
    <property type="evidence" value="ECO:0007669"/>
    <property type="project" value="InterPro"/>
</dbReference>
<protein>
    <submittedName>
        <fullName evidence="4">Ubiquitin carboxyl-terminal hydrolase domain-containing protein</fullName>
    </submittedName>
</protein>
<dbReference type="Proteomes" id="UP001201812">
    <property type="component" value="Unassembled WGS sequence"/>
</dbReference>
<dbReference type="PROSITE" id="PS00973">
    <property type="entry name" value="USP_2"/>
    <property type="match status" value="1"/>
</dbReference>
<feature type="compositionally biased region" description="Polar residues" evidence="2">
    <location>
        <begin position="1326"/>
        <end position="1335"/>
    </location>
</feature>
<name>A0AAD4N9M3_9BILA</name>
<comment type="caution">
    <text evidence="4">The sequence shown here is derived from an EMBL/GenBank/DDBJ whole genome shotgun (WGS) entry which is preliminary data.</text>
</comment>